<dbReference type="AlphaFoldDB" id="R7YDH7"/>
<dbReference type="GO" id="GO:0009231">
    <property type="term" value="P:riboflavin biosynthetic process"/>
    <property type="evidence" value="ECO:0007669"/>
    <property type="project" value="InterPro"/>
</dbReference>
<dbReference type="InterPro" id="IPR050765">
    <property type="entry name" value="Riboflavin_Biosynth_HTPR"/>
</dbReference>
<dbReference type="Gene3D" id="3.40.430.10">
    <property type="entry name" value="Dihydrofolate Reductase, subunit A"/>
    <property type="match status" value="1"/>
</dbReference>
<dbReference type="InterPro" id="IPR002734">
    <property type="entry name" value="RibDG_C"/>
</dbReference>
<sequence length="183" mass="19272">MATTIYSATASLDGFIAGPGGDMSWLTPFFDAPTDERTEAAADAASRLMRGTGALLVGNRSFGGDDPNKGTDREGAFGGEYDGDAVVLTHNPPAEAVAGVTFVSDLRDAVETAAQIAGDAYVTVIGADVARQMIDHGLLDEVLVFFVPVFLGAGVRLFDRPDGGEVRLTPIPGETEYWCRVER</sequence>
<dbReference type="GO" id="GO:0008703">
    <property type="term" value="F:5-amino-6-(5-phosphoribosylamino)uracil reductase activity"/>
    <property type="evidence" value="ECO:0007669"/>
    <property type="project" value="InterPro"/>
</dbReference>
<dbReference type="Proteomes" id="UP000013569">
    <property type="component" value="Unassembled WGS sequence"/>
</dbReference>
<dbReference type="InterPro" id="IPR024072">
    <property type="entry name" value="DHFR-like_dom_sf"/>
</dbReference>
<reference evidence="2 3" key="1">
    <citation type="journal article" date="2013" name="Genome Announc.">
        <title>Draft Genome Sequence of a Benzothiophene-Desulfurizing Bacterium, Gordona terrae Strain C-6.</title>
        <authorList>
            <person name="Wang W."/>
            <person name="Ma T."/>
            <person name="Ren Y."/>
            <person name="Li G."/>
        </authorList>
    </citation>
    <scope>NUCLEOTIDE SEQUENCE [LARGE SCALE GENOMIC DNA]</scope>
    <source>
        <strain evidence="2 3">C-6</strain>
    </source>
</reference>
<dbReference type="EMBL" id="AQPW01000003">
    <property type="protein sequence ID" value="EON34048.1"/>
    <property type="molecule type" value="Genomic_DNA"/>
</dbReference>
<dbReference type="OrthoDB" id="2313602at2"/>
<comment type="caution">
    <text evidence="2">The sequence shown here is derived from an EMBL/GenBank/DDBJ whole genome shotgun (WGS) entry which is preliminary data.</text>
</comment>
<dbReference type="Pfam" id="PF01872">
    <property type="entry name" value="RibD_C"/>
    <property type="match status" value="1"/>
</dbReference>
<feature type="domain" description="Bacterial bifunctional deaminase-reductase C-terminal" evidence="1">
    <location>
        <begin position="5"/>
        <end position="162"/>
    </location>
</feature>
<dbReference type="PATRIC" id="fig|1316928.3.peg.745"/>
<organism evidence="2 3">
    <name type="scientific">Gordonia terrae C-6</name>
    <dbReference type="NCBI Taxonomy" id="1316928"/>
    <lineage>
        <taxon>Bacteria</taxon>
        <taxon>Bacillati</taxon>
        <taxon>Actinomycetota</taxon>
        <taxon>Actinomycetes</taxon>
        <taxon>Mycobacteriales</taxon>
        <taxon>Gordoniaceae</taxon>
        <taxon>Gordonia</taxon>
    </lineage>
</organism>
<protein>
    <submittedName>
        <fullName evidence="2">Bifunctional deaminase-reductase domain-containing protein</fullName>
    </submittedName>
</protein>
<name>R7YDH7_9ACTN</name>
<proteinExistence type="predicted"/>
<evidence type="ECO:0000313" key="2">
    <source>
        <dbReference type="EMBL" id="EON34048.1"/>
    </source>
</evidence>
<dbReference type="SUPFAM" id="SSF53597">
    <property type="entry name" value="Dihydrofolate reductase-like"/>
    <property type="match status" value="1"/>
</dbReference>
<accession>R7YDH7</accession>
<dbReference type="RefSeq" id="WP_010841211.1">
    <property type="nucleotide sequence ID" value="NZ_AQPW01000003.1"/>
</dbReference>
<dbReference type="PANTHER" id="PTHR38011:SF11">
    <property type="entry name" value="2,5-DIAMINO-6-RIBOSYLAMINO-4(3H)-PYRIMIDINONE 5'-PHOSPHATE REDUCTASE"/>
    <property type="match status" value="1"/>
</dbReference>
<evidence type="ECO:0000313" key="3">
    <source>
        <dbReference type="Proteomes" id="UP000013569"/>
    </source>
</evidence>
<gene>
    <name evidence="2" type="ORF">GTC6_03690</name>
</gene>
<evidence type="ECO:0000259" key="1">
    <source>
        <dbReference type="Pfam" id="PF01872"/>
    </source>
</evidence>
<dbReference type="PANTHER" id="PTHR38011">
    <property type="entry name" value="DIHYDROFOLATE REDUCTASE FAMILY PROTEIN (AFU_ORTHOLOGUE AFUA_8G06820)"/>
    <property type="match status" value="1"/>
</dbReference>